<keyword evidence="4" id="KW-1185">Reference proteome</keyword>
<dbReference type="Proteomes" id="UP001365781">
    <property type="component" value="Unassembled WGS sequence"/>
</dbReference>
<gene>
    <name evidence="3" type="ORF">WB403_10650</name>
</gene>
<feature type="region of interest" description="Disordered" evidence="1">
    <location>
        <begin position="1"/>
        <end position="22"/>
    </location>
</feature>
<evidence type="ECO:0000313" key="3">
    <source>
        <dbReference type="EMBL" id="MEI5609626.1"/>
    </source>
</evidence>
<dbReference type="SUPFAM" id="SSF56601">
    <property type="entry name" value="beta-lactamase/transpeptidase-like"/>
    <property type="match status" value="1"/>
</dbReference>
<dbReference type="InterPro" id="IPR012338">
    <property type="entry name" value="Beta-lactam/transpept-like"/>
</dbReference>
<comment type="caution">
    <text evidence="3">The sequence shown here is derived from an EMBL/GenBank/DDBJ whole genome shotgun (WGS) entry which is preliminary data.</text>
</comment>
<name>A0ABU8GB50_9ACTN</name>
<feature type="compositionally biased region" description="Low complexity" evidence="1">
    <location>
        <begin position="1"/>
        <end position="16"/>
    </location>
</feature>
<accession>A0ABU8GB50</accession>
<dbReference type="InterPro" id="IPR050789">
    <property type="entry name" value="Diverse_Enzym_Activities"/>
</dbReference>
<feature type="domain" description="Beta-lactamase-related" evidence="2">
    <location>
        <begin position="28"/>
        <end position="107"/>
    </location>
</feature>
<evidence type="ECO:0000313" key="4">
    <source>
        <dbReference type="Proteomes" id="UP001365781"/>
    </source>
</evidence>
<organism evidence="3 4">
    <name type="scientific">Streptomyces brasiliscabiei</name>
    <dbReference type="NCBI Taxonomy" id="2736302"/>
    <lineage>
        <taxon>Bacteria</taxon>
        <taxon>Bacillati</taxon>
        <taxon>Actinomycetota</taxon>
        <taxon>Actinomycetes</taxon>
        <taxon>Kitasatosporales</taxon>
        <taxon>Streptomycetaceae</taxon>
        <taxon>Streptomyces</taxon>
    </lineage>
</organism>
<dbReference type="InterPro" id="IPR001466">
    <property type="entry name" value="Beta-lactam-related"/>
</dbReference>
<protein>
    <submittedName>
        <fullName evidence="3">Serine hydrolase</fullName>
    </submittedName>
</protein>
<dbReference type="GO" id="GO:0016787">
    <property type="term" value="F:hydrolase activity"/>
    <property type="evidence" value="ECO:0007669"/>
    <property type="project" value="UniProtKB-KW"/>
</dbReference>
<evidence type="ECO:0000256" key="1">
    <source>
        <dbReference type="SAM" id="MobiDB-lite"/>
    </source>
</evidence>
<dbReference type="PANTHER" id="PTHR43283:SF3">
    <property type="entry name" value="BETA-LACTAMASE FAMILY PROTEIN (AFU_ORTHOLOGUE AFUA_5G07500)"/>
    <property type="match status" value="1"/>
</dbReference>
<sequence length="122" mass="12229">MSTALLSTPATPAAAADGKSGHRTTQAAMDAAVAAGVPGVVAQVRDNHGVWKGTSGVADLTTGQPRGADDSFRTGSVTKSLVATVMLQLQAEGRVDLDATVDHCPDSYGATATTARTSRCGS</sequence>
<dbReference type="EMBL" id="JBBAYM010000005">
    <property type="protein sequence ID" value="MEI5609626.1"/>
    <property type="molecule type" value="Genomic_DNA"/>
</dbReference>
<dbReference type="Pfam" id="PF00144">
    <property type="entry name" value="Beta-lactamase"/>
    <property type="match status" value="1"/>
</dbReference>
<reference evidence="3 4" key="1">
    <citation type="submission" date="2024-03" db="EMBL/GenBank/DDBJ databases">
        <title>First Report of Pectobacterium brasiliscabiei causing potato scab in china.</title>
        <authorList>
            <person name="Handique U."/>
        </authorList>
    </citation>
    <scope>NUCLEOTIDE SEQUENCE [LARGE SCALE GENOMIC DNA]</scope>
    <source>
        <strain evidence="3 4">ZRIMU1503</strain>
    </source>
</reference>
<dbReference type="PANTHER" id="PTHR43283">
    <property type="entry name" value="BETA-LACTAMASE-RELATED"/>
    <property type="match status" value="1"/>
</dbReference>
<keyword evidence="3" id="KW-0378">Hydrolase</keyword>
<proteinExistence type="predicted"/>
<evidence type="ECO:0000259" key="2">
    <source>
        <dbReference type="Pfam" id="PF00144"/>
    </source>
</evidence>
<dbReference type="Gene3D" id="3.40.710.10">
    <property type="entry name" value="DD-peptidase/beta-lactamase superfamily"/>
    <property type="match status" value="1"/>
</dbReference>